<proteinExistence type="predicted"/>
<dbReference type="Proteomes" id="UP000324832">
    <property type="component" value="Unassembled WGS sequence"/>
</dbReference>
<accession>A0A5E4QQU2</accession>
<evidence type="ECO:0000313" key="2">
    <source>
        <dbReference type="Proteomes" id="UP000324832"/>
    </source>
</evidence>
<reference evidence="1 2" key="1">
    <citation type="submission" date="2017-07" db="EMBL/GenBank/DDBJ databases">
        <authorList>
            <person name="Talla V."/>
            <person name="Backstrom N."/>
        </authorList>
    </citation>
    <scope>NUCLEOTIDE SEQUENCE [LARGE SCALE GENOMIC DNA]</scope>
</reference>
<protein>
    <submittedName>
        <fullName evidence="1">Uncharacterized protein</fullName>
    </submittedName>
</protein>
<organism evidence="1 2">
    <name type="scientific">Leptidea sinapis</name>
    <dbReference type="NCBI Taxonomy" id="189913"/>
    <lineage>
        <taxon>Eukaryota</taxon>
        <taxon>Metazoa</taxon>
        <taxon>Ecdysozoa</taxon>
        <taxon>Arthropoda</taxon>
        <taxon>Hexapoda</taxon>
        <taxon>Insecta</taxon>
        <taxon>Pterygota</taxon>
        <taxon>Neoptera</taxon>
        <taxon>Endopterygota</taxon>
        <taxon>Lepidoptera</taxon>
        <taxon>Glossata</taxon>
        <taxon>Ditrysia</taxon>
        <taxon>Papilionoidea</taxon>
        <taxon>Pieridae</taxon>
        <taxon>Dismorphiinae</taxon>
        <taxon>Leptidea</taxon>
    </lineage>
</organism>
<dbReference type="EMBL" id="FZQP02004444">
    <property type="protein sequence ID" value="VVD00071.1"/>
    <property type="molecule type" value="Genomic_DNA"/>
</dbReference>
<sequence>MLLHKTLTVTTAKMFKWGQRTTCTVLIIPTSTLPGFSVVGLQHVLRDTTADSIASLIFRSGCTMDRLLISKNGDPQLAGAEPYCLITSYYSSGGTFLCTLTAQRSSTPNTCSSAYCWWHRRQPQ</sequence>
<keyword evidence="2" id="KW-1185">Reference proteome</keyword>
<name>A0A5E4QQU2_9NEOP</name>
<evidence type="ECO:0000313" key="1">
    <source>
        <dbReference type="EMBL" id="VVD00071.1"/>
    </source>
</evidence>
<dbReference type="AlphaFoldDB" id="A0A5E4QQU2"/>
<gene>
    <name evidence="1" type="ORF">LSINAPIS_LOCUS10786</name>
</gene>